<dbReference type="OrthoDB" id="5313874at2"/>
<name>M1PBZ6_BARAA</name>
<proteinExistence type="predicted"/>
<dbReference type="STRING" id="1094489.BAnh1_02730"/>
<organism evidence="2 3">
    <name type="scientific">Bartonella australis (strain Aust/NH1)</name>
    <dbReference type="NCBI Taxonomy" id="1094489"/>
    <lineage>
        <taxon>Bacteria</taxon>
        <taxon>Pseudomonadati</taxon>
        <taxon>Pseudomonadota</taxon>
        <taxon>Alphaproteobacteria</taxon>
        <taxon>Hyphomicrobiales</taxon>
        <taxon>Bartonellaceae</taxon>
        <taxon>Bartonella</taxon>
    </lineage>
</organism>
<dbReference type="Proteomes" id="UP000011729">
    <property type="component" value="Chromosome"/>
</dbReference>
<dbReference type="HOGENOM" id="CLU_036280_0_0_5"/>
<reference evidence="2 3" key="1">
    <citation type="journal article" date="2013" name="PLoS Genet.">
        <title>A gene transfer agent and a dynamic repertoire of secretion systems hold the keys to the explosive radiation of the emerging pathogen Bartonella.</title>
        <authorList>
            <person name="Guy L."/>
            <person name="Nystedt B."/>
            <person name="Toft C."/>
            <person name="Zaremba-Niedzwiedzka K."/>
            <person name="Berglund E.C."/>
            <person name="Granberg F."/>
            <person name="Naslund K."/>
            <person name="Eriksson A.S."/>
            <person name="Andersson S.G."/>
        </authorList>
    </citation>
    <scope>NUCLEOTIDE SEQUENCE [LARGE SCALE GENOMIC DNA]</scope>
    <source>
        <strain evidence="2 3">Aust/NH1</strain>
    </source>
</reference>
<feature type="region of interest" description="Disordered" evidence="1">
    <location>
        <begin position="625"/>
        <end position="647"/>
    </location>
</feature>
<dbReference type="KEGG" id="baus:BAnh1_02730"/>
<dbReference type="PATRIC" id="fig|1094489.3.peg.335"/>
<dbReference type="RefSeq" id="WP_015397665.1">
    <property type="nucleotide sequence ID" value="NC_020300.1"/>
</dbReference>
<evidence type="ECO:0000313" key="3">
    <source>
        <dbReference type="Proteomes" id="UP000011729"/>
    </source>
</evidence>
<dbReference type="EMBL" id="CP003123">
    <property type="protein sequence ID" value="AGF74156.1"/>
    <property type="molecule type" value="Genomic_DNA"/>
</dbReference>
<feature type="compositionally biased region" description="Basic and acidic residues" evidence="1">
    <location>
        <begin position="634"/>
        <end position="645"/>
    </location>
</feature>
<dbReference type="AlphaFoldDB" id="M1PBZ6"/>
<dbReference type="Pfam" id="PF07598">
    <property type="entry name" value="DUF1561"/>
    <property type="match status" value="1"/>
</dbReference>
<evidence type="ECO:0000256" key="1">
    <source>
        <dbReference type="SAM" id="MobiDB-lite"/>
    </source>
</evidence>
<evidence type="ECO:0000313" key="2">
    <source>
        <dbReference type="EMBL" id="AGF74156.1"/>
    </source>
</evidence>
<sequence>MKRCEVPRVGFCSDGWRLTSKINLRFSPFFFAFLLSLHSLSAAPVPKVEQKLVEAPVDKAIRVKVHNGGEYCYAPVFVRGYSYVYIDKCSSSKVKFGRYDVFQRVGWNIKNVWLCMTAPGSVTGIDGSGTANWDYIMLRPCVINDPNQRWIVKDNAFYTADGKFRVKDYLWYTYISKNKEDYYDHTLDSSMDHWVNTVAVPGNMSFKTSIGWKFVTSSGFDMYYVSDNGSKSDVFDLYYNPESGHIARYFPTGGLLGCMSSEQSPSEDWNWVEWRFCYDVVPKEKHRGFWDISFLAGREGPIFDRNGNILRIPQYGPNWGRPYTAKPGYVKQDTTSSPKSEFVLSHDIERWNRYAMANAEDALTECPAPGTKPSISGSKKRVKRTLPTDFKLTEEWKKRLYDITISTAGLPTGAGMCGTCFLQTFQMIAELQESYPRSPGQRRGYFFDTAPNTDPFISLRNRFPRLFRALQFAPLLYGVPLSLTENSEATVIRAAAATTQVALPNFIWLASSVATGQQAIRESIQRLVNAPVGTIWISVVSYTLSSGGVIRHAVPILRASTGVVVIPTNVPANSLTFEAFSRDVEPSTNVDTILGRFDVMTGASMTTFGTLLLVREETDSLSVSISQNNCTGEGEGRRGSGREPSSRFLNQCTSASGRCSIF</sequence>
<dbReference type="InterPro" id="IPR011455">
    <property type="entry name" value="DUF1561"/>
</dbReference>
<gene>
    <name evidence="2" type="ordered locus">BAnh1_02730</name>
</gene>
<accession>M1PBZ6</accession>
<keyword evidence="3" id="KW-1185">Reference proteome</keyword>
<protein>
    <submittedName>
        <fullName evidence="2">Uncharacterized protein</fullName>
    </submittedName>
</protein>
<dbReference type="eggNOG" id="ENOG5033RPQ">
    <property type="taxonomic scope" value="Bacteria"/>
</dbReference>